<reference evidence="1 2" key="1">
    <citation type="journal article" date="2005" name="Nature">
        <title>The genome of the social amoeba Dictyostelium discoideum.</title>
        <authorList>
            <consortium name="The Dictyostelium discoideum Sequencing Consortium"/>
            <person name="Eichinger L."/>
            <person name="Pachebat J.A."/>
            <person name="Glockner G."/>
            <person name="Rajandream M.A."/>
            <person name="Sucgang R."/>
            <person name="Berriman M."/>
            <person name="Song J."/>
            <person name="Olsen R."/>
            <person name="Szafranski K."/>
            <person name="Xu Q."/>
            <person name="Tunggal B."/>
            <person name="Kummerfeld S."/>
            <person name="Madera M."/>
            <person name="Konfortov B.A."/>
            <person name="Rivero F."/>
            <person name="Bankier A.T."/>
            <person name="Lehmann R."/>
            <person name="Hamlin N."/>
            <person name="Davies R."/>
            <person name="Gaudet P."/>
            <person name="Fey P."/>
            <person name="Pilcher K."/>
            <person name="Chen G."/>
            <person name="Saunders D."/>
            <person name="Sodergren E."/>
            <person name="Davis P."/>
            <person name="Kerhornou A."/>
            <person name="Nie X."/>
            <person name="Hall N."/>
            <person name="Anjard C."/>
            <person name="Hemphill L."/>
            <person name="Bason N."/>
            <person name="Farbrother P."/>
            <person name="Desany B."/>
            <person name="Just E."/>
            <person name="Morio T."/>
            <person name="Rost R."/>
            <person name="Churcher C."/>
            <person name="Cooper J."/>
            <person name="Haydock S."/>
            <person name="van Driessche N."/>
            <person name="Cronin A."/>
            <person name="Goodhead I."/>
            <person name="Muzny D."/>
            <person name="Mourier T."/>
            <person name="Pain A."/>
            <person name="Lu M."/>
            <person name="Harper D."/>
            <person name="Lindsay R."/>
            <person name="Hauser H."/>
            <person name="James K."/>
            <person name="Quiles M."/>
            <person name="Madan Babu M."/>
            <person name="Saito T."/>
            <person name="Buchrieser C."/>
            <person name="Wardroper A."/>
            <person name="Felder M."/>
            <person name="Thangavelu M."/>
            <person name="Johnson D."/>
            <person name="Knights A."/>
            <person name="Loulseged H."/>
            <person name="Mungall K."/>
            <person name="Oliver K."/>
            <person name="Price C."/>
            <person name="Quail M.A."/>
            <person name="Urushihara H."/>
            <person name="Hernandez J."/>
            <person name="Rabbinowitsch E."/>
            <person name="Steffen D."/>
            <person name="Sanders M."/>
            <person name="Ma J."/>
            <person name="Kohara Y."/>
            <person name="Sharp S."/>
            <person name="Simmonds M."/>
            <person name="Spiegler S."/>
            <person name="Tivey A."/>
            <person name="Sugano S."/>
            <person name="White B."/>
            <person name="Walker D."/>
            <person name="Woodward J."/>
            <person name="Winckler T."/>
            <person name="Tanaka Y."/>
            <person name="Shaulsky G."/>
            <person name="Schleicher M."/>
            <person name="Weinstock G."/>
            <person name="Rosenthal A."/>
            <person name="Cox E.C."/>
            <person name="Chisholm R.L."/>
            <person name="Gibbs R."/>
            <person name="Loomis W.F."/>
            <person name="Platzer M."/>
            <person name="Kay R.R."/>
            <person name="Williams J."/>
            <person name="Dear P.H."/>
            <person name="Noegel A.A."/>
            <person name="Barrell B."/>
            <person name="Kuspa A."/>
        </authorList>
    </citation>
    <scope>NUCLEOTIDE SEQUENCE [LARGE SCALE GENOMIC DNA]</scope>
    <source>
        <strain evidence="1 2">AX4</strain>
    </source>
</reference>
<dbReference type="InParanoid" id="Q54CE8"/>
<comment type="caution">
    <text evidence="1">The sequence shown here is derived from an EMBL/GenBank/DDBJ whole genome shotgun (WGS) entry which is preliminary data.</text>
</comment>
<dbReference type="AlphaFoldDB" id="Q54CE8"/>
<protein>
    <submittedName>
        <fullName evidence="1">Uncharacterized protein</fullName>
    </submittedName>
</protein>
<evidence type="ECO:0000313" key="2">
    <source>
        <dbReference type="Proteomes" id="UP000002195"/>
    </source>
</evidence>
<keyword evidence="2" id="KW-1185">Reference proteome</keyword>
<proteinExistence type="predicted"/>
<name>Q54CE8_DICDI</name>
<dbReference type="EMBL" id="AAFI02000199">
    <property type="protein sequence ID" value="EAL60864.1"/>
    <property type="molecule type" value="Genomic_DNA"/>
</dbReference>
<gene>
    <name evidence="1" type="ORF">DDB_G0293024</name>
</gene>
<accession>Q54CE8</accession>
<sequence>MVNTHSIYSINHKCKSRSYSTFNVNDSVWFDHPNTGKRTDDSPSVEGIVKPCFPVTPFYEITLTNSGNG</sequence>
<dbReference type="HOGENOM" id="CLU_2781214_0_0_1"/>
<organism evidence="1 2">
    <name type="scientific">Dictyostelium discoideum</name>
    <name type="common">Social amoeba</name>
    <dbReference type="NCBI Taxonomy" id="44689"/>
    <lineage>
        <taxon>Eukaryota</taxon>
        <taxon>Amoebozoa</taxon>
        <taxon>Evosea</taxon>
        <taxon>Eumycetozoa</taxon>
        <taxon>Dictyostelia</taxon>
        <taxon>Dictyosteliales</taxon>
        <taxon>Dictyosteliaceae</taxon>
        <taxon>Dictyostelium</taxon>
    </lineage>
</organism>
<dbReference type="PaxDb" id="44689-DDB0191723"/>
<dbReference type="KEGG" id="ddi:DDB_G0293024"/>
<dbReference type="VEuPathDB" id="AmoebaDB:DDB_G0293024"/>
<dbReference type="Proteomes" id="UP000002195">
    <property type="component" value="Unassembled WGS sequence"/>
</dbReference>
<dbReference type="GeneID" id="8628992"/>
<dbReference type="RefSeq" id="XP_629271.1">
    <property type="nucleotide sequence ID" value="XM_629269.1"/>
</dbReference>
<evidence type="ECO:0000313" key="1">
    <source>
        <dbReference type="EMBL" id="EAL60864.1"/>
    </source>
</evidence>